<dbReference type="Proteomes" id="UP001497744">
    <property type="component" value="Unassembled WGS sequence"/>
</dbReference>
<protein>
    <submittedName>
        <fullName evidence="1">Myosin light chain 1</fullName>
    </submittedName>
</protein>
<organism evidence="1 2">
    <name type="scientific">Babesia caballi</name>
    <dbReference type="NCBI Taxonomy" id="5871"/>
    <lineage>
        <taxon>Eukaryota</taxon>
        <taxon>Sar</taxon>
        <taxon>Alveolata</taxon>
        <taxon>Apicomplexa</taxon>
        <taxon>Aconoidasida</taxon>
        <taxon>Piroplasmida</taxon>
        <taxon>Babesiidae</taxon>
        <taxon>Babesia</taxon>
    </lineage>
</organism>
<proteinExistence type="predicted"/>
<dbReference type="GeneID" id="94193339"/>
<comment type="caution">
    <text evidence="1">The sequence shown here is derived from an EMBL/GenBank/DDBJ whole genome shotgun (WGS) entry which is preliminary data.</text>
</comment>
<accession>A0AAV4LS18</accession>
<evidence type="ECO:0000313" key="2">
    <source>
        <dbReference type="Proteomes" id="UP001497744"/>
    </source>
</evidence>
<name>A0AAV4LS18_BABCB</name>
<dbReference type="RefSeq" id="XP_067713927.1">
    <property type="nucleotide sequence ID" value="XM_067857826.1"/>
</dbReference>
<keyword evidence="2" id="KW-1185">Reference proteome</keyword>
<evidence type="ECO:0000313" key="1">
    <source>
        <dbReference type="EMBL" id="GIX61856.1"/>
    </source>
</evidence>
<reference evidence="1 2" key="1">
    <citation type="submission" date="2021-06" db="EMBL/GenBank/DDBJ databases">
        <title>Genome sequence of Babesia caballi.</title>
        <authorList>
            <person name="Yamagishi J."/>
            <person name="Kidaka T."/>
            <person name="Ochi A."/>
        </authorList>
    </citation>
    <scope>NUCLEOTIDE SEQUENCE [LARGE SCALE GENOMIC DNA]</scope>
    <source>
        <strain evidence="1">USDA-D6B2</strain>
    </source>
</reference>
<dbReference type="AlphaFoldDB" id="A0AAV4LS18"/>
<gene>
    <name evidence="1" type="ORF">BcabD6B2_12910</name>
</gene>
<dbReference type="EMBL" id="BPLF01000001">
    <property type="protein sequence ID" value="GIX61856.1"/>
    <property type="molecule type" value="Genomic_DNA"/>
</dbReference>
<sequence length="111" mass="12774">MMVTECLGSCYNQLPQPEMVLSPEDSELNYYLWMPGVQYQPRIQKKLSKLRSITVESDVVSVNEVVEEVVSLCSVFVRRACSSLRTRLCNPGKRALAIDTHWEDREETRCC</sequence>